<evidence type="ECO:0000313" key="1">
    <source>
        <dbReference type="EMBL" id="CAG6677609.1"/>
    </source>
</evidence>
<dbReference type="PANTHER" id="PTHR34415">
    <property type="entry name" value="INTEGRASE CATALYTIC DOMAIN-CONTAINING PROTEIN"/>
    <property type="match status" value="1"/>
</dbReference>
<reference evidence="1" key="1">
    <citation type="submission" date="2021-05" db="EMBL/GenBank/DDBJ databases">
        <authorList>
            <person name="Alioto T."/>
            <person name="Alioto T."/>
            <person name="Gomez Garrido J."/>
        </authorList>
    </citation>
    <scope>NUCLEOTIDE SEQUENCE</scope>
</reference>
<dbReference type="EMBL" id="HBUF01243047">
    <property type="protein sequence ID" value="CAG6677609.1"/>
    <property type="molecule type" value="Transcribed_RNA"/>
</dbReference>
<accession>A0A8D8T117</accession>
<protein>
    <submittedName>
        <fullName evidence="1">Uncharacterized protein</fullName>
    </submittedName>
</protein>
<sequence length="118" mass="13521">MFHYLEIDGKKNSEAVCSMLYHAINEKLQPHHKQIIFLSDAAGGQNKNITVVQFASFLASQLKIDILHLYPVRGHSYNVCDRNFGLYGKLVDCMVKNFQVLQREPKSIHYCECSGWTS</sequence>
<organism evidence="1">
    <name type="scientific">Cacopsylla melanoneura</name>
    <dbReference type="NCBI Taxonomy" id="428564"/>
    <lineage>
        <taxon>Eukaryota</taxon>
        <taxon>Metazoa</taxon>
        <taxon>Ecdysozoa</taxon>
        <taxon>Arthropoda</taxon>
        <taxon>Hexapoda</taxon>
        <taxon>Insecta</taxon>
        <taxon>Pterygota</taxon>
        <taxon>Neoptera</taxon>
        <taxon>Paraneoptera</taxon>
        <taxon>Hemiptera</taxon>
        <taxon>Sternorrhyncha</taxon>
        <taxon>Psylloidea</taxon>
        <taxon>Psyllidae</taxon>
        <taxon>Psyllinae</taxon>
        <taxon>Cacopsylla</taxon>
    </lineage>
</organism>
<name>A0A8D8T117_9HEMI</name>
<dbReference type="PANTHER" id="PTHR34415:SF1">
    <property type="entry name" value="INTEGRASE CATALYTIC DOMAIN-CONTAINING PROTEIN"/>
    <property type="match status" value="1"/>
</dbReference>
<proteinExistence type="predicted"/>
<dbReference type="AlphaFoldDB" id="A0A8D8T117"/>